<keyword evidence="6" id="KW-1133">Transmembrane helix</keyword>
<keyword evidence="12" id="KW-1185">Reference proteome</keyword>
<proteinExistence type="predicted"/>
<dbReference type="InterPro" id="IPR013103">
    <property type="entry name" value="RVT_2"/>
</dbReference>
<comment type="subcellular location">
    <subcellularLocation>
        <location evidence="1">Endomembrane system</location>
        <topology evidence="1">Multi-pass membrane protein</topology>
    </subcellularLocation>
</comment>
<keyword evidence="2" id="KW-0812">Transmembrane</keyword>
<reference evidence="11 12" key="1">
    <citation type="submission" date="2016-02" db="EMBL/GenBank/DDBJ databases">
        <title>Genome analysis of coral dinoflagellate symbionts highlights evolutionary adaptations to a symbiotic lifestyle.</title>
        <authorList>
            <person name="Aranda M."/>
            <person name="Li Y."/>
            <person name="Liew Y.J."/>
            <person name="Baumgarten S."/>
            <person name="Simakov O."/>
            <person name="Wilson M."/>
            <person name="Piel J."/>
            <person name="Ashoor H."/>
            <person name="Bougouffa S."/>
            <person name="Bajic V.B."/>
            <person name="Ryu T."/>
            <person name="Ravasi T."/>
            <person name="Bayer T."/>
            <person name="Micklem G."/>
            <person name="Kim H."/>
            <person name="Bhak J."/>
            <person name="Lajeunesse T.C."/>
            <person name="Voolstra C.R."/>
        </authorList>
    </citation>
    <scope>NUCLEOTIDE SEQUENCE [LARGE SCALE GENOMIC DNA]</scope>
    <source>
        <strain evidence="11 12">CCMP2467</strain>
    </source>
</reference>
<dbReference type="Gene3D" id="1.20.1560.10">
    <property type="entry name" value="ABC transporter type 1, transmembrane domain"/>
    <property type="match status" value="1"/>
</dbReference>
<feature type="domain" description="Reverse transcriptase Ty1/copia-type" evidence="10">
    <location>
        <begin position="360"/>
        <end position="545"/>
    </location>
</feature>
<evidence type="ECO:0000256" key="7">
    <source>
        <dbReference type="ARBA" id="ARBA00023136"/>
    </source>
</evidence>
<protein>
    <submittedName>
        <fullName evidence="11">Metal resistance protein YCF1</fullName>
    </submittedName>
</protein>
<dbReference type="Pfam" id="PF00005">
    <property type="entry name" value="ABC_tran"/>
    <property type="match status" value="1"/>
</dbReference>
<keyword evidence="3" id="KW-0677">Repeat</keyword>
<dbReference type="InterPro" id="IPR050173">
    <property type="entry name" value="ABC_transporter_C-like"/>
</dbReference>
<dbReference type="OrthoDB" id="413361at2759"/>
<keyword evidence="4" id="KW-0547">Nucleotide-binding</keyword>
<dbReference type="GO" id="GO:0042626">
    <property type="term" value="F:ATPase-coupled transmembrane transporter activity"/>
    <property type="evidence" value="ECO:0007669"/>
    <property type="project" value="TreeGrafter"/>
</dbReference>
<dbReference type="PANTHER" id="PTHR24223">
    <property type="entry name" value="ATP-BINDING CASSETTE SUB-FAMILY C"/>
    <property type="match status" value="1"/>
</dbReference>
<dbReference type="EMBL" id="LSRX01001996">
    <property type="protein sequence ID" value="OLP76533.1"/>
    <property type="molecule type" value="Genomic_DNA"/>
</dbReference>
<feature type="region of interest" description="Disordered" evidence="8">
    <location>
        <begin position="950"/>
        <end position="989"/>
    </location>
</feature>
<dbReference type="Gene3D" id="3.40.50.300">
    <property type="entry name" value="P-loop containing nucleotide triphosphate hydrolases"/>
    <property type="match status" value="2"/>
</dbReference>
<dbReference type="PANTHER" id="PTHR24223:SF443">
    <property type="entry name" value="MULTIDRUG-RESISTANCE LIKE PROTEIN 1, ISOFORM I"/>
    <property type="match status" value="1"/>
</dbReference>
<dbReference type="GO" id="GO:0005524">
    <property type="term" value="F:ATP binding"/>
    <property type="evidence" value="ECO:0007669"/>
    <property type="project" value="UniProtKB-KW"/>
</dbReference>
<sequence>MKGELWKVSFEQCRHATSEEQIAKELLAGELEALREELGRSATKRTFRDMTGEGAPEEVMDGQEQPLRDLSDGPSSMERPAQRPRLREASEVPIPEDDDELDYAPSEPDEPQAETPQVPQAQDEPQVLPQPAQRRRTESEPEPTPTPRISEDTVQAVLWNERLDGHFPGSPTYEAVRRLSQYKPKNQPYFTTTREQDVHGWVCFEEGRWKSEQDDWEFVNPDVIIRRHRLPRNHLCNPSKIEGALMPRRLKVRQTFMVMEDGSMDTCKDFWFKQRKQSGKTNTAWTGFTVFSRKEVNLKDFMVAKARGQGEVFEHEIKSEEWPEWRKTDKGEWDKIVDTGAIKVLSLEESRRIRNSEERSRIIPSRMVRRWKPSEQPGQPATRKSRWCLRGDRDPDLLELDRHAPTLNTTSFGVLLQIAASMKYAASVGDLRNAFCQSGPLIRRQGKLYASLPRGGIEGLHEEQLVEVVAGVYGLGDSPQHWRKTLKQAIMQLGYRESLLDPSVYYLQTGEILDGVIAVEVDDLFTFGNAVHEERMSKLREKFQFGKYEEVMKSAEGVGFNGRRIRQLPNYEFEVDMFKFVQERLSPVQLSKGRKACAKSLANDSEVNQMRAVVGALNWLAKEGRPDAAAAASLGASTFPKPTVQDVIDINRAVTSLKERPELKIRIRNIKPQDLSWGVVSDASFANAYAGHSQGAYAILAFDDKLKDGYRVPCSLISWRSGRIQKVVNSTLAAETQSLSKGLGELCWVVSLYNELMDSKFRLPEWEQRLQGNRVITMASEDASDDLKSSLCIVDAKALFDHLSRETAGPSADKRTGLEIQVIRQSMSAINSAVRWVPHPHMVVDGLTKKNANMTALYDLLDSGQYQIVDQAIALEEKRLERDTRGGGFLVLAEAVLDACAMRADLEVLPQGDQTLIGDRGINLSGGQKQRVALARAVYANPAFKGSSAMNEEVIHEDEPEPVAKPEVEDKKEKTAEKSNGSNGEVKKERRSGAVAWQVYGMQRLAVASQPWVSVLRRSYNGSDTSYLINAGAASPAIRRKGVFLLTVAISEVAGITYSTCRVFVGQRGSFFDLTPNGQILNRLAEVLAGSFNRGGAGLTSSWKAQKAVQYLLFLMVPMFVLYARLAKRQSASQTFKVQHYFKQQGVSTIRAMQQQERALHTNMTRLESQMEAYYLSNTAASSSAQQWPKPDMAMGVGAVSILGILASIFLSTNKQVSAGLVGLAITYALRLTDTLNQVNRESADRETQMVSVERVQNYVTNVKQEAPLRIAHPSMGTNWPSCRGSIQVDKELVLVQWAQRLEKELESWDVQARCGKSSFLSTLLRLVELESGSITVDDVDISQIGLHDLRSKVAMIPQAMAGTVRFNLDPFGAKSDEEFQSPVTVFFGYETQTQSLAVRPRIESAGGLDSKVEEGGGNYSVGELQLLCLARALLRRQETGGLLLLDEATYTSHPDMQRLYCTRMDYDKVAVFEGGKVVEFDSPQELLKQPSKFQALAKEGGVIA</sequence>
<feature type="domain" description="ABC transporter" evidence="9">
    <location>
        <begin position="1315"/>
        <end position="1450"/>
    </location>
</feature>
<dbReference type="GO" id="GO:0012505">
    <property type="term" value="C:endomembrane system"/>
    <property type="evidence" value="ECO:0007669"/>
    <property type="project" value="UniProtKB-SubCell"/>
</dbReference>
<evidence type="ECO:0000256" key="4">
    <source>
        <dbReference type="ARBA" id="ARBA00022741"/>
    </source>
</evidence>
<dbReference type="InterPro" id="IPR027417">
    <property type="entry name" value="P-loop_NTPase"/>
</dbReference>
<evidence type="ECO:0000256" key="8">
    <source>
        <dbReference type="SAM" id="MobiDB-lite"/>
    </source>
</evidence>
<feature type="compositionally biased region" description="Acidic residues" evidence="8">
    <location>
        <begin position="94"/>
        <end position="112"/>
    </location>
</feature>
<evidence type="ECO:0000259" key="9">
    <source>
        <dbReference type="Pfam" id="PF00005"/>
    </source>
</evidence>
<dbReference type="Pfam" id="PF07727">
    <property type="entry name" value="RVT_2"/>
    <property type="match status" value="1"/>
</dbReference>
<dbReference type="GO" id="GO:0016020">
    <property type="term" value="C:membrane"/>
    <property type="evidence" value="ECO:0007669"/>
    <property type="project" value="InterPro"/>
</dbReference>
<evidence type="ECO:0000256" key="5">
    <source>
        <dbReference type="ARBA" id="ARBA00022840"/>
    </source>
</evidence>
<evidence type="ECO:0000256" key="2">
    <source>
        <dbReference type="ARBA" id="ARBA00022692"/>
    </source>
</evidence>
<evidence type="ECO:0000313" key="11">
    <source>
        <dbReference type="EMBL" id="OLP76533.1"/>
    </source>
</evidence>
<dbReference type="InterPro" id="IPR036640">
    <property type="entry name" value="ABC1_TM_sf"/>
</dbReference>
<dbReference type="PROSITE" id="PS00211">
    <property type="entry name" value="ABC_TRANSPORTER_1"/>
    <property type="match status" value="1"/>
</dbReference>
<feature type="compositionally biased region" description="Basic and acidic residues" evidence="8">
    <location>
        <begin position="962"/>
        <end position="977"/>
    </location>
</feature>
<feature type="region of interest" description="Disordered" evidence="8">
    <location>
        <begin position="39"/>
        <end position="152"/>
    </location>
</feature>
<evidence type="ECO:0000256" key="6">
    <source>
        <dbReference type="ARBA" id="ARBA00022989"/>
    </source>
</evidence>
<comment type="caution">
    <text evidence="11">The sequence shown here is derived from an EMBL/GenBank/DDBJ whole genome shotgun (WGS) entry which is preliminary data.</text>
</comment>
<dbReference type="InterPro" id="IPR003439">
    <property type="entry name" value="ABC_transporter-like_ATP-bd"/>
</dbReference>
<dbReference type="GO" id="GO:0016887">
    <property type="term" value="F:ATP hydrolysis activity"/>
    <property type="evidence" value="ECO:0007669"/>
    <property type="project" value="InterPro"/>
</dbReference>
<organism evidence="11 12">
    <name type="scientific">Symbiodinium microadriaticum</name>
    <name type="common">Dinoflagellate</name>
    <name type="synonym">Zooxanthella microadriatica</name>
    <dbReference type="NCBI Taxonomy" id="2951"/>
    <lineage>
        <taxon>Eukaryota</taxon>
        <taxon>Sar</taxon>
        <taxon>Alveolata</taxon>
        <taxon>Dinophyceae</taxon>
        <taxon>Suessiales</taxon>
        <taxon>Symbiodiniaceae</taxon>
        <taxon>Symbiodinium</taxon>
    </lineage>
</organism>
<keyword evidence="7" id="KW-0472">Membrane</keyword>
<dbReference type="InterPro" id="IPR017871">
    <property type="entry name" value="ABC_transporter-like_CS"/>
</dbReference>
<accession>A0A1Q9C0T5</accession>
<evidence type="ECO:0000256" key="1">
    <source>
        <dbReference type="ARBA" id="ARBA00004127"/>
    </source>
</evidence>
<gene>
    <name evidence="11" type="primary">YCF1</name>
    <name evidence="11" type="ORF">AK812_SmicGene43521</name>
</gene>
<evidence type="ECO:0000256" key="3">
    <source>
        <dbReference type="ARBA" id="ARBA00022737"/>
    </source>
</evidence>
<dbReference type="SUPFAM" id="SSF52540">
    <property type="entry name" value="P-loop containing nucleoside triphosphate hydrolases"/>
    <property type="match status" value="2"/>
</dbReference>
<name>A0A1Q9C0T5_SYMMI</name>
<evidence type="ECO:0000313" key="12">
    <source>
        <dbReference type="Proteomes" id="UP000186817"/>
    </source>
</evidence>
<dbReference type="SUPFAM" id="SSF90123">
    <property type="entry name" value="ABC transporter transmembrane region"/>
    <property type="match status" value="1"/>
</dbReference>
<keyword evidence="5" id="KW-0067">ATP-binding</keyword>
<evidence type="ECO:0000259" key="10">
    <source>
        <dbReference type="Pfam" id="PF07727"/>
    </source>
</evidence>
<dbReference type="Proteomes" id="UP000186817">
    <property type="component" value="Unassembled WGS sequence"/>
</dbReference>